<dbReference type="RefSeq" id="WP_151693550.1">
    <property type="nucleotide sequence ID" value="NZ_BMGX01000001.1"/>
</dbReference>
<dbReference type="Proteomes" id="UP000484164">
    <property type="component" value="Unassembled WGS sequence"/>
</dbReference>
<dbReference type="EMBL" id="WBVQ01000002">
    <property type="protein sequence ID" value="KAB2816122.1"/>
    <property type="molecule type" value="Genomic_DNA"/>
</dbReference>
<keyword evidence="4 7" id="KW-0378">Hydrolase</keyword>
<dbReference type="Pfam" id="PF01546">
    <property type="entry name" value="Peptidase_M20"/>
    <property type="match status" value="1"/>
</dbReference>
<keyword evidence="2" id="KW-0645">Protease</keyword>
<keyword evidence="8" id="KW-1185">Reference proteome</keyword>
<dbReference type="GO" id="GO:0046872">
    <property type="term" value="F:metal ion binding"/>
    <property type="evidence" value="ECO:0007669"/>
    <property type="project" value="UniProtKB-KW"/>
</dbReference>
<evidence type="ECO:0000256" key="5">
    <source>
        <dbReference type="ARBA" id="ARBA00022833"/>
    </source>
</evidence>
<dbReference type="InterPro" id="IPR036264">
    <property type="entry name" value="Bact_exopeptidase_dim_dom"/>
</dbReference>
<comment type="caution">
    <text evidence="7">The sequence shown here is derived from an EMBL/GenBank/DDBJ whole genome shotgun (WGS) entry which is preliminary data.</text>
</comment>
<dbReference type="GO" id="GO:0008233">
    <property type="term" value="F:peptidase activity"/>
    <property type="evidence" value="ECO:0007669"/>
    <property type="project" value="UniProtKB-KW"/>
</dbReference>
<dbReference type="InterPro" id="IPR001261">
    <property type="entry name" value="ArgE/DapE_CS"/>
</dbReference>
<keyword evidence="3" id="KW-0479">Metal-binding</keyword>
<name>A0A6L3ZFD0_9FLAO</name>
<proteinExistence type="inferred from homology"/>
<dbReference type="GO" id="GO:0006508">
    <property type="term" value="P:proteolysis"/>
    <property type="evidence" value="ECO:0007669"/>
    <property type="project" value="UniProtKB-KW"/>
</dbReference>
<dbReference type="Gene3D" id="1.10.150.900">
    <property type="match status" value="1"/>
</dbReference>
<dbReference type="SUPFAM" id="SSF55031">
    <property type="entry name" value="Bacterial exopeptidase dimerisation domain"/>
    <property type="match status" value="1"/>
</dbReference>
<reference evidence="7 8" key="1">
    <citation type="submission" date="2019-10" db="EMBL/GenBank/DDBJ databases">
        <title>Genome sequence of Phaeocystidibacter marisrubri JCM30614 (type strain).</title>
        <authorList>
            <person name="Bowman J.P."/>
        </authorList>
    </citation>
    <scope>NUCLEOTIDE SEQUENCE [LARGE SCALE GENOMIC DNA]</scope>
    <source>
        <strain evidence="7 8">JCM 30614</strain>
    </source>
</reference>
<dbReference type="PROSITE" id="PS00758">
    <property type="entry name" value="ARGE_DAPE_CPG2_1"/>
    <property type="match status" value="1"/>
</dbReference>
<organism evidence="7 8">
    <name type="scientific">Phaeocystidibacter marisrubri</name>
    <dbReference type="NCBI Taxonomy" id="1577780"/>
    <lineage>
        <taxon>Bacteria</taxon>
        <taxon>Pseudomonadati</taxon>
        <taxon>Bacteroidota</taxon>
        <taxon>Flavobacteriia</taxon>
        <taxon>Flavobacteriales</taxon>
        <taxon>Phaeocystidibacteraceae</taxon>
        <taxon>Phaeocystidibacter</taxon>
    </lineage>
</organism>
<evidence type="ECO:0000256" key="2">
    <source>
        <dbReference type="ARBA" id="ARBA00022670"/>
    </source>
</evidence>
<evidence type="ECO:0000313" key="8">
    <source>
        <dbReference type="Proteomes" id="UP000484164"/>
    </source>
</evidence>
<dbReference type="Gene3D" id="3.30.70.360">
    <property type="match status" value="1"/>
</dbReference>
<sequence>MKKFLGLVVGMIVILVGIILVKTYSVPDIQPAAEAVESSHQPLDSAAEHLAQAISFATISHHPAMMDTETFDHFHNWLGKTYPTVFSTLEVDTFGTHSLLLKWNGKSANQPILFMAHQDVVPIDQNANWEYPAFGDLVQGDYIYGRGALDDKGALISIFEAMEALAKNKFIPEHDVYFAFGQDEEIGGKNGAQLIAQHFEKLGLRFRLVLDEGGIISEGIIPGLEQSVALIGTAEKGYISLDVETHFEGGHSSMPQDTNAITLAADVINALRNHPFESRLCGSMEGFLEYLGPHFSFTTRMAAANRWAFEGVIINAYSAKPSGAALVHTTCTPTITRAGIKDNVIPMRALVTFNSRILPGETEETVIAHYEKALSGLPVKITVHDDFSENPSPISDHKAPEFLEFANVVKRNYPDCLIAPYLVLGATDGRYMTDVSDHVYRFLPFRFKGDDLARLHGVNERVSVNDFENAIVFYMDAISSLSN</sequence>
<evidence type="ECO:0000259" key="6">
    <source>
        <dbReference type="Pfam" id="PF07687"/>
    </source>
</evidence>
<dbReference type="PANTHER" id="PTHR45962">
    <property type="entry name" value="N-FATTY-ACYL-AMINO ACID SYNTHASE/HYDROLASE PM20D1"/>
    <property type="match status" value="1"/>
</dbReference>
<dbReference type="OrthoDB" id="9792335at2"/>
<dbReference type="InterPro" id="IPR011650">
    <property type="entry name" value="Peptidase_M20_dimer"/>
</dbReference>
<dbReference type="InterPro" id="IPR047177">
    <property type="entry name" value="Pept_M20A"/>
</dbReference>
<dbReference type="Gene3D" id="3.40.630.10">
    <property type="entry name" value="Zn peptidases"/>
    <property type="match status" value="1"/>
</dbReference>
<accession>A0A6L3ZFD0</accession>
<comment type="similarity">
    <text evidence="1">Belongs to the peptidase M20A family.</text>
</comment>
<feature type="domain" description="Peptidase M20 dimerisation" evidence="6">
    <location>
        <begin position="233"/>
        <end position="375"/>
    </location>
</feature>
<evidence type="ECO:0000256" key="3">
    <source>
        <dbReference type="ARBA" id="ARBA00022723"/>
    </source>
</evidence>
<evidence type="ECO:0000256" key="4">
    <source>
        <dbReference type="ARBA" id="ARBA00022801"/>
    </source>
</evidence>
<dbReference type="InterPro" id="IPR002933">
    <property type="entry name" value="Peptidase_M20"/>
</dbReference>
<dbReference type="SUPFAM" id="SSF53187">
    <property type="entry name" value="Zn-dependent exopeptidases"/>
    <property type="match status" value="1"/>
</dbReference>
<evidence type="ECO:0000313" key="7">
    <source>
        <dbReference type="EMBL" id="KAB2816122.1"/>
    </source>
</evidence>
<keyword evidence="5" id="KW-0862">Zinc</keyword>
<dbReference type="PANTHER" id="PTHR45962:SF1">
    <property type="entry name" value="N-FATTY-ACYL-AMINO ACID SYNTHASE_HYDROLASE PM20D1"/>
    <property type="match status" value="1"/>
</dbReference>
<evidence type="ECO:0000256" key="1">
    <source>
        <dbReference type="ARBA" id="ARBA00006247"/>
    </source>
</evidence>
<dbReference type="Pfam" id="PF07687">
    <property type="entry name" value="M20_dimer"/>
    <property type="match status" value="1"/>
</dbReference>
<dbReference type="AlphaFoldDB" id="A0A6L3ZFD0"/>
<protein>
    <submittedName>
        <fullName evidence="7">M20/M25/M40 family metallo-hydrolase</fullName>
    </submittedName>
</protein>
<gene>
    <name evidence="7" type="ORF">F8C82_10560</name>
</gene>